<dbReference type="InterPro" id="IPR012908">
    <property type="entry name" value="PGAP1-ab_dom-like"/>
</dbReference>
<dbReference type="PANTHER" id="PTHR37946">
    <property type="entry name" value="SLL1969 PROTEIN"/>
    <property type="match status" value="1"/>
</dbReference>
<dbReference type="EMBL" id="CR543861">
    <property type="protein sequence ID" value="CAG70189.1"/>
    <property type="molecule type" value="Genomic_DNA"/>
</dbReference>
<sequence>MLHGKTTMTSLTPLHETYCKWDRTPPSQADVLEGLAQLVSTSLWGVHDIVQIIQHEILKNTLGMSEQQSNRLLRIPQIQSFYNFSYGMLQRYGRMFIAPSLRRIIEKFPNLHDKPLTPTLHFLVGALNGVLGDYLLKYQNPLALPMVLYDHYGALQQGDLAGRVVIFVHGLCMNHTDWSRQNFGGIGERLLAQRDNNFMLYLSYNTGRRISANGRSLSNMLEDLINRNPGITSIDLIGHSMGGLVSRSALFYGKQNMYHWIQMVDNLVCIGSPHHGAVLERFGFSLQERLGRFPFVKLIGHLVNIRSNGILDLRHGSVRDDDWEHLEARIGLMDDNRKPAPLPTHINTFLIAGTVEFKNVKNKALSIIGDYLVSVKSALGEHPNPRFQLKLPDSHKAVFHGLNHFEIQYHSSVSEQITRWFYPEHDDYANSGVQTHMINMPDQAEPQLHGIVET</sequence>
<gene>
    <name evidence="2" type="ordered locus">ACIAD3547</name>
</gene>
<accession>Q6F6X6</accession>
<proteinExistence type="predicted"/>
<dbReference type="PANTHER" id="PTHR37946:SF1">
    <property type="entry name" value="SLL1969 PROTEIN"/>
    <property type="match status" value="1"/>
</dbReference>
<dbReference type="AlphaFoldDB" id="Q6F6X6"/>
<dbReference type="InterPro" id="IPR029058">
    <property type="entry name" value="AB_hydrolase_fold"/>
</dbReference>
<reference evidence="2 3" key="1">
    <citation type="journal article" date="2004" name="Nucleic Acids Res.">
        <title>Unique features revealed by the genome sequence of Acinetobacter sp. ADP1, a versatile and naturally transformation competent bacterium.</title>
        <authorList>
            <person name="Barbe V."/>
            <person name="Vallenet D."/>
            <person name="Fonknechten N."/>
            <person name="Kreimeyer A."/>
            <person name="Oztas S."/>
            <person name="Labarre L."/>
            <person name="Cruveiller S."/>
            <person name="Robert C."/>
            <person name="Duprat S."/>
            <person name="Wincker P."/>
            <person name="Ornston L.N."/>
            <person name="Weissenbach J."/>
            <person name="Marliere P."/>
            <person name="Cohen G.N."/>
            <person name="Medigue C."/>
        </authorList>
    </citation>
    <scope>NUCLEOTIDE SEQUENCE [LARGE SCALE GENOMIC DNA]</scope>
    <source>
        <strain evidence="3">ATCC 33305 / BD413 / ADP1</strain>
    </source>
</reference>
<dbReference type="Gene3D" id="3.40.50.1820">
    <property type="entry name" value="alpha/beta hydrolase"/>
    <property type="match status" value="1"/>
</dbReference>
<dbReference type="Proteomes" id="UP000000430">
    <property type="component" value="Chromosome"/>
</dbReference>
<name>Q6F6X6_ACIAD</name>
<dbReference type="eggNOG" id="COG1075">
    <property type="taxonomic scope" value="Bacteria"/>
</dbReference>
<dbReference type="GO" id="GO:0016788">
    <property type="term" value="F:hydrolase activity, acting on ester bonds"/>
    <property type="evidence" value="ECO:0007669"/>
    <property type="project" value="InterPro"/>
</dbReference>
<evidence type="ECO:0000259" key="1">
    <source>
        <dbReference type="Pfam" id="PF07819"/>
    </source>
</evidence>
<feature type="domain" description="GPI inositol-deacylase PGAP1-like alpha/beta" evidence="1">
    <location>
        <begin position="160"/>
        <end position="381"/>
    </location>
</feature>
<organism evidence="2 3">
    <name type="scientific">Acinetobacter baylyi (strain ATCC 33305 / BD413 / ADP1)</name>
    <dbReference type="NCBI Taxonomy" id="62977"/>
    <lineage>
        <taxon>Bacteria</taxon>
        <taxon>Pseudomonadati</taxon>
        <taxon>Pseudomonadota</taxon>
        <taxon>Gammaproteobacteria</taxon>
        <taxon>Moraxellales</taxon>
        <taxon>Moraxellaceae</taxon>
        <taxon>Acinetobacter</taxon>
    </lineage>
</organism>
<dbReference type="HOGENOM" id="CLU_049416_0_0_6"/>
<dbReference type="ESTHER" id="aciad-q6f6x6">
    <property type="family name" value="PGAP1"/>
</dbReference>
<evidence type="ECO:0000313" key="3">
    <source>
        <dbReference type="Proteomes" id="UP000000430"/>
    </source>
</evidence>
<evidence type="ECO:0000313" key="2">
    <source>
        <dbReference type="EMBL" id="CAG70189.1"/>
    </source>
</evidence>
<dbReference type="Pfam" id="PF07819">
    <property type="entry name" value="PGAP1"/>
    <property type="match status" value="1"/>
</dbReference>
<dbReference type="STRING" id="202950.GCA_001485005_01667"/>
<dbReference type="SUPFAM" id="SSF53474">
    <property type="entry name" value="alpha/beta-Hydrolases"/>
    <property type="match status" value="1"/>
</dbReference>
<protein>
    <recommendedName>
        <fullName evidence="1">GPI inositol-deacylase PGAP1-like alpha/beta domain-containing protein</fullName>
    </recommendedName>
</protein>
<dbReference type="KEGG" id="aci:ACIAD3547"/>